<gene>
    <name evidence="1" type="ORF">SAMN05660831_01843</name>
</gene>
<dbReference type="EMBL" id="FOMJ01000006">
    <property type="protein sequence ID" value="SFD55728.1"/>
    <property type="molecule type" value="Genomic_DNA"/>
</dbReference>
<proteinExistence type="predicted"/>
<dbReference type="RefSeq" id="WP_093428478.1">
    <property type="nucleotide sequence ID" value="NZ_FOMJ01000006.1"/>
</dbReference>
<organism evidence="1 2">
    <name type="scientific">Thiohalospira halophila DSM 15071</name>
    <dbReference type="NCBI Taxonomy" id="1123397"/>
    <lineage>
        <taxon>Bacteria</taxon>
        <taxon>Pseudomonadati</taxon>
        <taxon>Pseudomonadota</taxon>
        <taxon>Gammaproteobacteria</taxon>
        <taxon>Thiohalospirales</taxon>
        <taxon>Thiohalospiraceae</taxon>
        <taxon>Thiohalospira</taxon>
    </lineage>
</organism>
<dbReference type="OrthoDB" id="8563675at2"/>
<evidence type="ECO:0000313" key="1">
    <source>
        <dbReference type="EMBL" id="SFD55728.1"/>
    </source>
</evidence>
<reference evidence="1 2" key="1">
    <citation type="submission" date="2016-10" db="EMBL/GenBank/DDBJ databases">
        <authorList>
            <person name="de Groot N.N."/>
        </authorList>
    </citation>
    <scope>NUCLEOTIDE SEQUENCE [LARGE SCALE GENOMIC DNA]</scope>
    <source>
        <strain evidence="1 2">HL3</strain>
    </source>
</reference>
<name>A0A1I1TF11_9GAMM</name>
<protein>
    <submittedName>
        <fullName evidence="1">Uncharacterized protein</fullName>
    </submittedName>
</protein>
<dbReference type="STRING" id="1123397.SAMN05660831_01843"/>
<dbReference type="Proteomes" id="UP000198611">
    <property type="component" value="Unassembled WGS sequence"/>
</dbReference>
<sequence>MGYKRRARLLFLGQSAEVAADLARERAPEWVKPVGEPPFDLVIRLGEADDPAPEGVRCLHWPETDRDGLIRRIDGLAGGMRLLARSEGTTAPGE</sequence>
<dbReference type="AlphaFoldDB" id="A0A1I1TF11"/>
<keyword evidence="2" id="KW-1185">Reference proteome</keyword>
<accession>A0A1I1TF11</accession>
<evidence type="ECO:0000313" key="2">
    <source>
        <dbReference type="Proteomes" id="UP000198611"/>
    </source>
</evidence>